<evidence type="ECO:0000313" key="2">
    <source>
        <dbReference type="EMBL" id="KXF76314.1"/>
    </source>
</evidence>
<dbReference type="EMBL" id="LNTU01000034">
    <property type="protein sequence ID" value="KXF76314.1"/>
    <property type="molecule type" value="Genomic_DNA"/>
</dbReference>
<evidence type="ECO:0000256" key="1">
    <source>
        <dbReference type="SAM" id="Phobius"/>
    </source>
</evidence>
<feature type="transmembrane region" description="Helical" evidence="1">
    <location>
        <begin position="77"/>
        <end position="95"/>
    </location>
</feature>
<comment type="caution">
    <text evidence="2">The sequence shown here is derived from an EMBL/GenBank/DDBJ whole genome shotgun (WGS) entry which is preliminary data.</text>
</comment>
<dbReference type="RefSeq" id="WP_068883238.1">
    <property type="nucleotide sequence ID" value="NZ_LNTU01000034.1"/>
</dbReference>
<dbReference type="AlphaFoldDB" id="A0A135HSZ4"/>
<gene>
    <name evidence="2" type="ORF">ATN84_15640</name>
</gene>
<keyword evidence="3" id="KW-1185">Reference proteome</keyword>
<dbReference type="STRING" id="1494590.ATN84_15640"/>
<proteinExistence type="predicted"/>
<feature type="transmembrane region" description="Helical" evidence="1">
    <location>
        <begin position="107"/>
        <end position="128"/>
    </location>
</feature>
<dbReference type="Proteomes" id="UP000070107">
    <property type="component" value="Unassembled WGS sequence"/>
</dbReference>
<name>A0A135HSZ4_9HYPH</name>
<accession>A0A135HSZ4</accession>
<evidence type="ECO:0000313" key="3">
    <source>
        <dbReference type="Proteomes" id="UP000070107"/>
    </source>
</evidence>
<dbReference type="OrthoDB" id="9808658at2"/>
<dbReference type="InterPro" id="IPR025597">
    <property type="entry name" value="DUF4345"/>
</dbReference>
<keyword evidence="1" id="KW-1133">Transmembrane helix</keyword>
<organism evidence="2 3">
    <name type="scientific">Paramesorhizobium deserti</name>
    <dbReference type="NCBI Taxonomy" id="1494590"/>
    <lineage>
        <taxon>Bacteria</taxon>
        <taxon>Pseudomonadati</taxon>
        <taxon>Pseudomonadota</taxon>
        <taxon>Alphaproteobacteria</taxon>
        <taxon>Hyphomicrobiales</taxon>
        <taxon>Phyllobacteriaceae</taxon>
        <taxon>Paramesorhizobium</taxon>
    </lineage>
</organism>
<sequence length="129" mass="14118">MELYWPASDGEWLAWISAVITVLFGVILFFAPGLSMKVLRLSPADGRPEAFASIRATMAGFHIGLGLSCLIFTQPFLWLALGAAWGFTLFGRLISMMSDRGGTFYNWMAVVLEFLLAAGPLLFAFGFIA</sequence>
<reference evidence="2 3" key="1">
    <citation type="submission" date="2015-11" db="EMBL/GenBank/DDBJ databases">
        <title>Draft genome sequence of Paramesorhizobium deserti A-3-E, a strain highly resistant to diverse beta-lactam antibiotics.</title>
        <authorList>
            <person name="Lv R."/>
            <person name="Yang X."/>
            <person name="Fang N."/>
            <person name="Guo J."/>
            <person name="Luo X."/>
            <person name="Peng F."/>
            <person name="Yang R."/>
            <person name="Cui Y."/>
            <person name="Fang C."/>
            <person name="Song Y."/>
        </authorList>
    </citation>
    <scope>NUCLEOTIDE SEQUENCE [LARGE SCALE GENOMIC DNA]</scope>
    <source>
        <strain evidence="2 3">A-3-E</strain>
    </source>
</reference>
<evidence type="ECO:0008006" key="4">
    <source>
        <dbReference type="Google" id="ProtNLM"/>
    </source>
</evidence>
<keyword evidence="1" id="KW-0472">Membrane</keyword>
<protein>
    <recommendedName>
        <fullName evidence="4">DUF4345 domain-containing protein</fullName>
    </recommendedName>
</protein>
<feature type="transmembrane region" description="Helical" evidence="1">
    <location>
        <begin position="52"/>
        <end position="71"/>
    </location>
</feature>
<dbReference type="Pfam" id="PF14248">
    <property type="entry name" value="DUF4345"/>
    <property type="match status" value="1"/>
</dbReference>
<feature type="transmembrane region" description="Helical" evidence="1">
    <location>
        <begin position="12"/>
        <end position="31"/>
    </location>
</feature>
<keyword evidence="1" id="KW-0812">Transmembrane</keyword>